<gene>
    <name evidence="2" type="ORF">FB567DRAFT_613232</name>
</gene>
<comment type="caution">
    <text evidence="2">The sequence shown here is derived from an EMBL/GenBank/DDBJ whole genome shotgun (WGS) entry which is preliminary data.</text>
</comment>
<keyword evidence="1" id="KW-0732">Signal</keyword>
<organism evidence="2 3">
    <name type="scientific">Paraphoma chrysanthemicola</name>
    <dbReference type="NCBI Taxonomy" id="798071"/>
    <lineage>
        <taxon>Eukaryota</taxon>
        <taxon>Fungi</taxon>
        <taxon>Dikarya</taxon>
        <taxon>Ascomycota</taxon>
        <taxon>Pezizomycotina</taxon>
        <taxon>Dothideomycetes</taxon>
        <taxon>Pleosporomycetidae</taxon>
        <taxon>Pleosporales</taxon>
        <taxon>Pleosporineae</taxon>
        <taxon>Phaeosphaeriaceae</taxon>
        <taxon>Paraphoma</taxon>
    </lineage>
</organism>
<evidence type="ECO:0000313" key="2">
    <source>
        <dbReference type="EMBL" id="KAH7070048.1"/>
    </source>
</evidence>
<dbReference type="OrthoDB" id="3781197at2759"/>
<keyword evidence="3" id="KW-1185">Reference proteome</keyword>
<dbReference type="Proteomes" id="UP000813461">
    <property type="component" value="Unassembled WGS sequence"/>
</dbReference>
<accession>A0A8K0QSL9</accession>
<sequence length="89" mass="9469">MLFNIATIAVLALGLAQAAPAPANERRADADCPPLAPYLISSDSSSVWNTVCTAYDTTWENTCNRGVGPDPITFSQGPLRSCSDPVWQV</sequence>
<protein>
    <submittedName>
        <fullName evidence="2">Uncharacterized protein</fullName>
    </submittedName>
</protein>
<proteinExistence type="predicted"/>
<reference evidence="2" key="1">
    <citation type="journal article" date="2021" name="Nat. Commun.">
        <title>Genetic determinants of endophytism in the Arabidopsis root mycobiome.</title>
        <authorList>
            <person name="Mesny F."/>
            <person name="Miyauchi S."/>
            <person name="Thiergart T."/>
            <person name="Pickel B."/>
            <person name="Atanasova L."/>
            <person name="Karlsson M."/>
            <person name="Huettel B."/>
            <person name="Barry K.W."/>
            <person name="Haridas S."/>
            <person name="Chen C."/>
            <person name="Bauer D."/>
            <person name="Andreopoulos W."/>
            <person name="Pangilinan J."/>
            <person name="LaButti K."/>
            <person name="Riley R."/>
            <person name="Lipzen A."/>
            <person name="Clum A."/>
            <person name="Drula E."/>
            <person name="Henrissat B."/>
            <person name="Kohler A."/>
            <person name="Grigoriev I.V."/>
            <person name="Martin F.M."/>
            <person name="Hacquard S."/>
        </authorList>
    </citation>
    <scope>NUCLEOTIDE SEQUENCE</scope>
    <source>
        <strain evidence="2">MPI-SDFR-AT-0120</strain>
    </source>
</reference>
<evidence type="ECO:0000256" key="1">
    <source>
        <dbReference type="SAM" id="SignalP"/>
    </source>
</evidence>
<dbReference type="EMBL" id="JAGMVJ010000028">
    <property type="protein sequence ID" value="KAH7070048.1"/>
    <property type="molecule type" value="Genomic_DNA"/>
</dbReference>
<feature type="chain" id="PRO_5035459136" evidence="1">
    <location>
        <begin position="19"/>
        <end position="89"/>
    </location>
</feature>
<dbReference type="AlphaFoldDB" id="A0A8K0QSL9"/>
<evidence type="ECO:0000313" key="3">
    <source>
        <dbReference type="Proteomes" id="UP000813461"/>
    </source>
</evidence>
<feature type="signal peptide" evidence="1">
    <location>
        <begin position="1"/>
        <end position="18"/>
    </location>
</feature>
<name>A0A8K0QSL9_9PLEO</name>